<reference evidence="4 5" key="1">
    <citation type="submission" date="2024-04" db="EMBL/GenBank/DDBJ databases">
        <authorList>
            <consortium name="Genoscope - CEA"/>
            <person name="William W."/>
        </authorList>
    </citation>
    <scope>NUCLEOTIDE SEQUENCE [LARGE SCALE GENOMIC DNA]</scope>
</reference>
<keyword evidence="5" id="KW-1185">Reference proteome</keyword>
<protein>
    <recommendedName>
        <fullName evidence="3">Neurotransmitter-gated ion-channel transmembrane domain-containing protein</fullName>
    </recommendedName>
</protein>
<keyword evidence="1" id="KW-0812">Transmembrane</keyword>
<feature type="chain" id="PRO_5043819426" description="Neurotransmitter-gated ion-channel transmembrane domain-containing protein" evidence="2">
    <location>
        <begin position="18"/>
        <end position="177"/>
    </location>
</feature>
<evidence type="ECO:0000313" key="5">
    <source>
        <dbReference type="Proteomes" id="UP001497497"/>
    </source>
</evidence>
<keyword evidence="2" id="KW-0732">Signal</keyword>
<keyword evidence="1" id="KW-0472">Membrane</keyword>
<dbReference type="CDD" id="cd19051">
    <property type="entry name" value="LGIC_TM_cation"/>
    <property type="match status" value="1"/>
</dbReference>
<dbReference type="Gene3D" id="1.20.58.390">
    <property type="entry name" value="Neurotransmitter-gated ion-channel transmembrane domain"/>
    <property type="match status" value="1"/>
</dbReference>
<dbReference type="EMBL" id="CAXITT010000224">
    <property type="protein sequence ID" value="CAL1536238.1"/>
    <property type="molecule type" value="Genomic_DNA"/>
</dbReference>
<sequence>GITVLLALSVFMSIVSSMLPRSSVTLPKVTIYLFVLFILSMLTVIDSIVIVYLSHLEEKEEQHMKATSNFRSALKTVTNLRRAVSPMPKDSANEMNGFNKTSRMRLESLGSALEEGDLPRHSSPIGSGEGETTKMKKTKVNKYKVIGKHIDLISFVVFFIIWVVLTLAFLLNIALTL</sequence>
<dbReference type="GO" id="GO:0006811">
    <property type="term" value="P:monoatomic ion transport"/>
    <property type="evidence" value="ECO:0007669"/>
    <property type="project" value="InterPro"/>
</dbReference>
<feature type="transmembrane region" description="Helical" evidence="1">
    <location>
        <begin position="152"/>
        <end position="175"/>
    </location>
</feature>
<keyword evidence="1" id="KW-1133">Transmembrane helix</keyword>
<accession>A0AAV2HQ52</accession>
<evidence type="ECO:0000256" key="1">
    <source>
        <dbReference type="SAM" id="Phobius"/>
    </source>
</evidence>
<gene>
    <name evidence="4" type="ORF">GSLYS_00010151001</name>
</gene>
<dbReference type="Proteomes" id="UP001497497">
    <property type="component" value="Unassembled WGS sequence"/>
</dbReference>
<feature type="transmembrane region" description="Helical" evidence="1">
    <location>
        <begin position="31"/>
        <end position="54"/>
    </location>
</feature>
<evidence type="ECO:0000313" key="4">
    <source>
        <dbReference type="EMBL" id="CAL1536238.1"/>
    </source>
</evidence>
<feature type="domain" description="Neurotransmitter-gated ion-channel transmembrane" evidence="3">
    <location>
        <begin position="1"/>
        <end position="105"/>
    </location>
</feature>
<dbReference type="InterPro" id="IPR006029">
    <property type="entry name" value="Neurotrans-gated_channel_TM"/>
</dbReference>
<dbReference type="AlphaFoldDB" id="A0AAV2HQ52"/>
<evidence type="ECO:0000256" key="2">
    <source>
        <dbReference type="SAM" id="SignalP"/>
    </source>
</evidence>
<proteinExistence type="predicted"/>
<feature type="non-terminal residue" evidence="4">
    <location>
        <position position="1"/>
    </location>
</feature>
<evidence type="ECO:0000259" key="3">
    <source>
        <dbReference type="Pfam" id="PF02932"/>
    </source>
</evidence>
<organism evidence="4 5">
    <name type="scientific">Lymnaea stagnalis</name>
    <name type="common">Great pond snail</name>
    <name type="synonym">Helix stagnalis</name>
    <dbReference type="NCBI Taxonomy" id="6523"/>
    <lineage>
        <taxon>Eukaryota</taxon>
        <taxon>Metazoa</taxon>
        <taxon>Spiralia</taxon>
        <taxon>Lophotrochozoa</taxon>
        <taxon>Mollusca</taxon>
        <taxon>Gastropoda</taxon>
        <taxon>Heterobranchia</taxon>
        <taxon>Euthyneura</taxon>
        <taxon>Panpulmonata</taxon>
        <taxon>Hygrophila</taxon>
        <taxon>Lymnaeoidea</taxon>
        <taxon>Lymnaeidae</taxon>
        <taxon>Lymnaea</taxon>
    </lineage>
</organism>
<dbReference type="InterPro" id="IPR036719">
    <property type="entry name" value="Neuro-gated_channel_TM_sf"/>
</dbReference>
<dbReference type="InterPro" id="IPR038050">
    <property type="entry name" value="Neuro_actylchol_rec"/>
</dbReference>
<dbReference type="GO" id="GO:0016020">
    <property type="term" value="C:membrane"/>
    <property type="evidence" value="ECO:0007669"/>
    <property type="project" value="InterPro"/>
</dbReference>
<dbReference type="SUPFAM" id="SSF90112">
    <property type="entry name" value="Neurotransmitter-gated ion-channel transmembrane pore"/>
    <property type="match status" value="1"/>
</dbReference>
<dbReference type="Pfam" id="PF02932">
    <property type="entry name" value="Neur_chan_memb"/>
    <property type="match status" value="1"/>
</dbReference>
<feature type="signal peptide" evidence="2">
    <location>
        <begin position="1"/>
        <end position="17"/>
    </location>
</feature>
<comment type="caution">
    <text evidence="4">The sequence shown here is derived from an EMBL/GenBank/DDBJ whole genome shotgun (WGS) entry which is preliminary data.</text>
</comment>
<name>A0AAV2HQ52_LYMST</name>